<dbReference type="InterPro" id="IPR004031">
    <property type="entry name" value="PMP22/EMP/MP20/Claudin"/>
</dbReference>
<dbReference type="GO" id="GO:0016020">
    <property type="term" value="C:membrane"/>
    <property type="evidence" value="ECO:0007669"/>
    <property type="project" value="UniProtKB-SubCell"/>
</dbReference>
<keyword evidence="6" id="KW-1185">Reference proteome</keyword>
<dbReference type="Proteomes" id="UP000694925">
    <property type="component" value="Unplaced"/>
</dbReference>
<dbReference type="RefSeq" id="XP_017891926.1">
    <property type="nucleotide sequence ID" value="XM_018036437.2"/>
</dbReference>
<evidence type="ECO:0000256" key="4">
    <source>
        <dbReference type="ARBA" id="ARBA00023136"/>
    </source>
</evidence>
<keyword evidence="2 5" id="KW-0812">Transmembrane</keyword>
<evidence type="ECO:0000256" key="2">
    <source>
        <dbReference type="ARBA" id="ARBA00022692"/>
    </source>
</evidence>
<dbReference type="GO" id="GO:0035151">
    <property type="term" value="P:regulation of tube size, open tracheal system"/>
    <property type="evidence" value="ECO:0007669"/>
    <property type="project" value="TreeGrafter"/>
</dbReference>
<evidence type="ECO:0000256" key="1">
    <source>
        <dbReference type="ARBA" id="ARBA00004141"/>
    </source>
</evidence>
<evidence type="ECO:0000256" key="5">
    <source>
        <dbReference type="SAM" id="Phobius"/>
    </source>
</evidence>
<dbReference type="Gene3D" id="1.20.140.150">
    <property type="match status" value="1"/>
</dbReference>
<dbReference type="Pfam" id="PF13903">
    <property type="entry name" value="Claudin_2"/>
    <property type="match status" value="1"/>
</dbReference>
<dbReference type="KEGG" id="ccal:108632110"/>
<dbReference type="CTD" id="46187"/>
<feature type="transmembrane region" description="Helical" evidence="5">
    <location>
        <begin position="12"/>
        <end position="34"/>
    </location>
</feature>
<dbReference type="PANTHER" id="PTHR21284:SF6">
    <property type="entry name" value="SINUOUS"/>
    <property type="match status" value="1"/>
</dbReference>
<evidence type="ECO:0000313" key="6">
    <source>
        <dbReference type="Proteomes" id="UP000694925"/>
    </source>
</evidence>
<sequence length="222" mass="24926">MMKKRSFSGNIGVGVFIVAFVCVCVAFGTPAWLVSDYRITGAKLDKLGLWTHCFRSLPNPQEMDAPRRFFVGCRWVYDPFTAGYSDIRGFLLPPFMIATQFFFTVCLLLSLASFILTLLFTLCCDPEQKRYVQLITTIGYLLLIAGISGGLAVIIFACFGNTEGWMPGHTNNFFGWSFAMAVVGSVLTILAGVLYLVEANVQRKKRQYLKESQTRFQLESRT</sequence>
<feature type="transmembrane region" description="Helical" evidence="5">
    <location>
        <begin position="176"/>
        <end position="197"/>
    </location>
</feature>
<keyword evidence="3 5" id="KW-1133">Transmembrane helix</keyword>
<dbReference type="GeneID" id="108632110"/>
<dbReference type="AlphaFoldDB" id="A0AAJ7JF27"/>
<evidence type="ECO:0000256" key="3">
    <source>
        <dbReference type="ARBA" id="ARBA00022989"/>
    </source>
</evidence>
<protein>
    <submittedName>
        <fullName evidence="7">Uncharacterized protein LOC108632110</fullName>
    </submittedName>
</protein>
<dbReference type="GO" id="GO:0019991">
    <property type="term" value="P:septate junction assembly"/>
    <property type="evidence" value="ECO:0007669"/>
    <property type="project" value="TreeGrafter"/>
</dbReference>
<feature type="transmembrane region" description="Helical" evidence="5">
    <location>
        <begin position="134"/>
        <end position="156"/>
    </location>
</feature>
<feature type="transmembrane region" description="Helical" evidence="5">
    <location>
        <begin position="101"/>
        <end position="122"/>
    </location>
</feature>
<comment type="subcellular location">
    <subcellularLocation>
        <location evidence="1">Membrane</location>
        <topology evidence="1">Multi-pass membrane protein</topology>
    </subcellularLocation>
</comment>
<keyword evidence="4 5" id="KW-0472">Membrane</keyword>
<dbReference type="PANTHER" id="PTHR21284">
    <property type="entry name" value="EG:80H7.2 PROTEIN"/>
    <property type="match status" value="1"/>
</dbReference>
<name>A0AAJ7JF27_9HYME</name>
<reference evidence="7" key="1">
    <citation type="submission" date="2025-08" db="UniProtKB">
        <authorList>
            <consortium name="RefSeq"/>
        </authorList>
    </citation>
    <scope>IDENTIFICATION</scope>
    <source>
        <tissue evidence="7">Whole body</tissue>
    </source>
</reference>
<proteinExistence type="predicted"/>
<gene>
    <name evidence="7" type="primary">LOC108632110</name>
</gene>
<evidence type="ECO:0000313" key="7">
    <source>
        <dbReference type="RefSeq" id="XP_017891926.1"/>
    </source>
</evidence>
<accession>A0AAJ7JF27</accession>
<dbReference type="GO" id="GO:0005918">
    <property type="term" value="C:septate junction"/>
    <property type="evidence" value="ECO:0007669"/>
    <property type="project" value="TreeGrafter"/>
</dbReference>
<organism evidence="6 7">
    <name type="scientific">Ceratina calcarata</name>
    <dbReference type="NCBI Taxonomy" id="156304"/>
    <lineage>
        <taxon>Eukaryota</taxon>
        <taxon>Metazoa</taxon>
        <taxon>Ecdysozoa</taxon>
        <taxon>Arthropoda</taxon>
        <taxon>Hexapoda</taxon>
        <taxon>Insecta</taxon>
        <taxon>Pterygota</taxon>
        <taxon>Neoptera</taxon>
        <taxon>Endopterygota</taxon>
        <taxon>Hymenoptera</taxon>
        <taxon>Apocrita</taxon>
        <taxon>Aculeata</taxon>
        <taxon>Apoidea</taxon>
        <taxon>Anthophila</taxon>
        <taxon>Apidae</taxon>
        <taxon>Ceratina</taxon>
        <taxon>Zadontomerus</taxon>
    </lineage>
</organism>